<protein>
    <recommendedName>
        <fullName evidence="4">phosphoglycolate phosphatase</fullName>
        <ecNumber evidence="4">3.1.3.18</ecNumber>
    </recommendedName>
</protein>
<evidence type="ECO:0000256" key="4">
    <source>
        <dbReference type="ARBA" id="ARBA00013078"/>
    </source>
</evidence>
<name>A0A2V4A7C4_9BACT</name>
<dbReference type="Pfam" id="PF13419">
    <property type="entry name" value="HAD_2"/>
    <property type="match status" value="1"/>
</dbReference>
<dbReference type="InterPro" id="IPR006439">
    <property type="entry name" value="HAD-SF_hydro_IA"/>
</dbReference>
<dbReference type="Gene3D" id="3.40.50.1000">
    <property type="entry name" value="HAD superfamily/HAD-like"/>
    <property type="match status" value="1"/>
</dbReference>
<dbReference type="PANTHER" id="PTHR43434">
    <property type="entry name" value="PHOSPHOGLYCOLATE PHOSPHATASE"/>
    <property type="match status" value="1"/>
</dbReference>
<dbReference type="InterPro" id="IPR023198">
    <property type="entry name" value="PGP-like_dom2"/>
</dbReference>
<organism evidence="5 6">
    <name type="scientific">Marinifilum breve</name>
    <dbReference type="NCBI Taxonomy" id="2184082"/>
    <lineage>
        <taxon>Bacteria</taxon>
        <taxon>Pseudomonadati</taxon>
        <taxon>Bacteroidota</taxon>
        <taxon>Bacteroidia</taxon>
        <taxon>Marinilabiliales</taxon>
        <taxon>Marinifilaceae</taxon>
    </lineage>
</organism>
<dbReference type="SFLD" id="SFLDG01129">
    <property type="entry name" value="C1.5:_HAD__Beta-PGM__Phosphata"/>
    <property type="match status" value="1"/>
</dbReference>
<keyword evidence="5" id="KW-0378">Hydrolase</keyword>
<dbReference type="Proteomes" id="UP000248079">
    <property type="component" value="Unassembled WGS sequence"/>
</dbReference>
<dbReference type="AlphaFoldDB" id="A0A2V4A7C4"/>
<reference evidence="5 6" key="1">
    <citation type="submission" date="2018-05" db="EMBL/GenBank/DDBJ databases">
        <title>Marinifilum breve JC075T sp. nov., a marine bacterium isolated from Yongle Blue Hole in the South China Sea.</title>
        <authorList>
            <person name="Fu T."/>
        </authorList>
    </citation>
    <scope>NUCLEOTIDE SEQUENCE [LARGE SCALE GENOMIC DNA]</scope>
    <source>
        <strain evidence="5 6">JC075</strain>
    </source>
</reference>
<proteinExistence type="inferred from homology"/>
<keyword evidence="6" id="KW-1185">Reference proteome</keyword>
<comment type="similarity">
    <text evidence="3">Belongs to the HAD-like hydrolase superfamily. CbbY/CbbZ/Gph/YieH family.</text>
</comment>
<dbReference type="EMBL" id="QFLI01000001">
    <property type="protein sequence ID" value="PXY03280.1"/>
    <property type="molecule type" value="Genomic_DNA"/>
</dbReference>
<dbReference type="InterPro" id="IPR050155">
    <property type="entry name" value="HAD-like_hydrolase_sf"/>
</dbReference>
<dbReference type="PANTHER" id="PTHR43434:SF1">
    <property type="entry name" value="PHOSPHOGLYCOLATE PHOSPHATASE"/>
    <property type="match status" value="1"/>
</dbReference>
<gene>
    <name evidence="5" type="ORF">DF185_03225</name>
</gene>
<dbReference type="GO" id="GO:0008967">
    <property type="term" value="F:phosphoglycolate phosphatase activity"/>
    <property type="evidence" value="ECO:0007669"/>
    <property type="project" value="UniProtKB-EC"/>
</dbReference>
<sequence length="217" mass="24293">MMIKGVIFDLDGTLANSIEDIADSMNQVLEENNFPTHDYATYKTFVGRGVKTLVEKSLPLENRDTTEIEKNFDRMMQVYDENCIVKTCLYPGIKDLLDALSERNIKISVFSNKANELTQKVVKVLLADWKLEYVLGAGGDIPRKPDPKGAILISEKMRIDPSELMYIGDSGVDMATAQNSGMHAVGVLWGFRDMEELLTNGAQTILEKPMDLMTSFD</sequence>
<dbReference type="InterPro" id="IPR023214">
    <property type="entry name" value="HAD_sf"/>
</dbReference>
<dbReference type="PRINTS" id="PR00413">
    <property type="entry name" value="HADHALOGNASE"/>
</dbReference>
<dbReference type="NCBIfam" id="TIGR01549">
    <property type="entry name" value="HAD-SF-IA-v1"/>
    <property type="match status" value="1"/>
</dbReference>
<evidence type="ECO:0000256" key="2">
    <source>
        <dbReference type="ARBA" id="ARBA00004818"/>
    </source>
</evidence>
<dbReference type="SFLD" id="SFLDS00003">
    <property type="entry name" value="Haloacid_Dehalogenase"/>
    <property type="match status" value="1"/>
</dbReference>
<comment type="caution">
    <text evidence="5">The sequence shown here is derived from an EMBL/GenBank/DDBJ whole genome shotgun (WGS) entry which is preliminary data.</text>
</comment>
<comment type="pathway">
    <text evidence="2">Organic acid metabolism; glycolate biosynthesis; glycolate from 2-phosphoglycolate: step 1/1.</text>
</comment>
<dbReference type="Gene3D" id="1.10.150.240">
    <property type="entry name" value="Putative phosphatase, domain 2"/>
    <property type="match status" value="1"/>
</dbReference>
<dbReference type="SFLD" id="SFLDG01135">
    <property type="entry name" value="C1.5.6:_HAD__Beta-PGM__Phospha"/>
    <property type="match status" value="1"/>
</dbReference>
<dbReference type="SUPFAM" id="SSF56784">
    <property type="entry name" value="HAD-like"/>
    <property type="match status" value="1"/>
</dbReference>
<dbReference type="GO" id="GO:0006281">
    <property type="term" value="P:DNA repair"/>
    <property type="evidence" value="ECO:0007669"/>
    <property type="project" value="TreeGrafter"/>
</dbReference>
<dbReference type="EC" id="3.1.3.18" evidence="4"/>
<accession>A0A2V4A7C4</accession>
<evidence type="ECO:0000256" key="1">
    <source>
        <dbReference type="ARBA" id="ARBA00000830"/>
    </source>
</evidence>
<dbReference type="OrthoDB" id="9807630at2"/>
<dbReference type="InterPro" id="IPR041492">
    <property type="entry name" value="HAD_2"/>
</dbReference>
<comment type="catalytic activity">
    <reaction evidence="1">
        <text>2-phosphoglycolate + H2O = glycolate + phosphate</text>
        <dbReference type="Rhea" id="RHEA:14369"/>
        <dbReference type="ChEBI" id="CHEBI:15377"/>
        <dbReference type="ChEBI" id="CHEBI:29805"/>
        <dbReference type="ChEBI" id="CHEBI:43474"/>
        <dbReference type="ChEBI" id="CHEBI:58033"/>
        <dbReference type="EC" id="3.1.3.18"/>
    </reaction>
</comment>
<dbReference type="InterPro" id="IPR036412">
    <property type="entry name" value="HAD-like_sf"/>
</dbReference>
<dbReference type="GO" id="GO:0005829">
    <property type="term" value="C:cytosol"/>
    <property type="evidence" value="ECO:0007669"/>
    <property type="project" value="TreeGrafter"/>
</dbReference>
<evidence type="ECO:0000256" key="3">
    <source>
        <dbReference type="ARBA" id="ARBA00006171"/>
    </source>
</evidence>
<evidence type="ECO:0000313" key="5">
    <source>
        <dbReference type="EMBL" id="PXY03280.1"/>
    </source>
</evidence>
<evidence type="ECO:0000313" key="6">
    <source>
        <dbReference type="Proteomes" id="UP000248079"/>
    </source>
</evidence>